<dbReference type="Gene3D" id="1.10.630.10">
    <property type="entry name" value="Cytochrome P450"/>
    <property type="match status" value="1"/>
</dbReference>
<organism evidence="15 16">
    <name type="scientific">Phanerochaete sordida</name>
    <dbReference type="NCBI Taxonomy" id="48140"/>
    <lineage>
        <taxon>Eukaryota</taxon>
        <taxon>Fungi</taxon>
        <taxon>Dikarya</taxon>
        <taxon>Basidiomycota</taxon>
        <taxon>Agaricomycotina</taxon>
        <taxon>Agaricomycetes</taxon>
        <taxon>Polyporales</taxon>
        <taxon>Phanerochaetaceae</taxon>
        <taxon>Phanerochaete</taxon>
    </lineage>
</organism>
<dbReference type="OrthoDB" id="3255500at2759"/>
<evidence type="ECO:0000313" key="16">
    <source>
        <dbReference type="Proteomes" id="UP000703269"/>
    </source>
</evidence>
<evidence type="ECO:0000256" key="14">
    <source>
        <dbReference type="RuleBase" id="RU000461"/>
    </source>
</evidence>
<dbReference type="PROSITE" id="PS00086">
    <property type="entry name" value="CYTOCHROME_P450"/>
    <property type="match status" value="1"/>
</dbReference>
<dbReference type="PANTHER" id="PTHR46300">
    <property type="entry name" value="P450, PUTATIVE (EUROFUNG)-RELATED-RELATED"/>
    <property type="match status" value="1"/>
</dbReference>
<proteinExistence type="inferred from homology"/>
<evidence type="ECO:0000256" key="2">
    <source>
        <dbReference type="ARBA" id="ARBA00004167"/>
    </source>
</evidence>
<keyword evidence="12" id="KW-0472">Membrane</keyword>
<name>A0A9P3GMQ6_9APHY</name>
<evidence type="ECO:0000256" key="1">
    <source>
        <dbReference type="ARBA" id="ARBA00001971"/>
    </source>
</evidence>
<evidence type="ECO:0000256" key="12">
    <source>
        <dbReference type="ARBA" id="ARBA00023136"/>
    </source>
</evidence>
<dbReference type="GO" id="GO:0016020">
    <property type="term" value="C:membrane"/>
    <property type="evidence" value="ECO:0007669"/>
    <property type="project" value="UniProtKB-SubCell"/>
</dbReference>
<dbReference type="Pfam" id="PF00067">
    <property type="entry name" value="p450"/>
    <property type="match status" value="1"/>
</dbReference>
<accession>A0A9P3GMQ6</accession>
<evidence type="ECO:0000256" key="13">
    <source>
        <dbReference type="PIRSR" id="PIRSR602401-1"/>
    </source>
</evidence>
<evidence type="ECO:0000256" key="7">
    <source>
        <dbReference type="ARBA" id="ARBA00022723"/>
    </source>
</evidence>
<evidence type="ECO:0000313" key="15">
    <source>
        <dbReference type="EMBL" id="GJE97079.1"/>
    </source>
</evidence>
<evidence type="ECO:0000256" key="8">
    <source>
        <dbReference type="ARBA" id="ARBA00022989"/>
    </source>
</evidence>
<dbReference type="InterPro" id="IPR001128">
    <property type="entry name" value="Cyt_P450"/>
</dbReference>
<dbReference type="AlphaFoldDB" id="A0A9P3GMQ6"/>
<dbReference type="SUPFAM" id="SSF48264">
    <property type="entry name" value="Cytochrome P450"/>
    <property type="match status" value="1"/>
</dbReference>
<keyword evidence="8" id="KW-1133">Transmembrane helix</keyword>
<keyword evidence="10 13" id="KW-0408">Iron</keyword>
<sequence length="126" mass="14056">MRGSITWDEHLFHDPHSFKPSRFLPKPEGEGEEFPQGAIFGWGRRVCPGRYLAHDMLWIAIVRILAVMDVQKARDAAGNIVGPGIEFITALTSHAKPSTCGLRPRSEQTKELISQAYDMHTVDVGT</sequence>
<evidence type="ECO:0000256" key="10">
    <source>
        <dbReference type="ARBA" id="ARBA00023004"/>
    </source>
</evidence>
<dbReference type="InterPro" id="IPR036396">
    <property type="entry name" value="Cyt_P450_sf"/>
</dbReference>
<comment type="caution">
    <text evidence="15">The sequence shown here is derived from an EMBL/GenBank/DDBJ whole genome shotgun (WGS) entry which is preliminary data.</text>
</comment>
<dbReference type="GO" id="GO:0020037">
    <property type="term" value="F:heme binding"/>
    <property type="evidence" value="ECO:0007669"/>
    <property type="project" value="InterPro"/>
</dbReference>
<feature type="binding site" description="axial binding residue" evidence="13">
    <location>
        <position position="47"/>
    </location>
    <ligand>
        <name>heme</name>
        <dbReference type="ChEBI" id="CHEBI:30413"/>
    </ligand>
    <ligandPart>
        <name>Fe</name>
        <dbReference type="ChEBI" id="CHEBI:18248"/>
    </ligandPart>
</feature>
<dbReference type="EMBL" id="BPQB01000067">
    <property type="protein sequence ID" value="GJE97079.1"/>
    <property type="molecule type" value="Genomic_DNA"/>
</dbReference>
<dbReference type="InterPro" id="IPR050364">
    <property type="entry name" value="Cytochrome_P450_fung"/>
</dbReference>
<protein>
    <recommendedName>
        <fullName evidence="17">Cytochrome P450</fullName>
    </recommendedName>
</protein>
<comment type="subcellular location">
    <subcellularLocation>
        <location evidence="2">Membrane</location>
        <topology evidence="2">Single-pass membrane protein</topology>
    </subcellularLocation>
</comment>
<keyword evidence="6" id="KW-0812">Transmembrane</keyword>
<evidence type="ECO:0000256" key="4">
    <source>
        <dbReference type="ARBA" id="ARBA00010617"/>
    </source>
</evidence>
<evidence type="ECO:0000256" key="5">
    <source>
        <dbReference type="ARBA" id="ARBA00022617"/>
    </source>
</evidence>
<dbReference type="GO" id="GO:0005506">
    <property type="term" value="F:iron ion binding"/>
    <property type="evidence" value="ECO:0007669"/>
    <property type="project" value="InterPro"/>
</dbReference>
<keyword evidence="16" id="KW-1185">Reference proteome</keyword>
<keyword evidence="11 14" id="KW-0503">Monooxygenase</keyword>
<comment type="pathway">
    <text evidence="3">Secondary metabolite biosynthesis.</text>
</comment>
<evidence type="ECO:0008006" key="17">
    <source>
        <dbReference type="Google" id="ProtNLM"/>
    </source>
</evidence>
<comment type="cofactor">
    <cofactor evidence="1 13">
        <name>heme</name>
        <dbReference type="ChEBI" id="CHEBI:30413"/>
    </cofactor>
</comment>
<keyword evidence="5 13" id="KW-0349">Heme</keyword>
<keyword evidence="7 13" id="KW-0479">Metal-binding</keyword>
<evidence type="ECO:0000256" key="9">
    <source>
        <dbReference type="ARBA" id="ARBA00023002"/>
    </source>
</evidence>
<gene>
    <name evidence="15" type="ORF">PsYK624_132890</name>
</gene>
<evidence type="ECO:0000256" key="11">
    <source>
        <dbReference type="ARBA" id="ARBA00023033"/>
    </source>
</evidence>
<dbReference type="InterPro" id="IPR017972">
    <property type="entry name" value="Cyt_P450_CS"/>
</dbReference>
<dbReference type="Proteomes" id="UP000703269">
    <property type="component" value="Unassembled WGS sequence"/>
</dbReference>
<keyword evidence="9 14" id="KW-0560">Oxidoreductase</keyword>
<dbReference type="PRINTS" id="PR00463">
    <property type="entry name" value="EP450I"/>
</dbReference>
<dbReference type="InterPro" id="IPR002401">
    <property type="entry name" value="Cyt_P450_E_grp-I"/>
</dbReference>
<reference evidence="15 16" key="1">
    <citation type="submission" date="2021-08" db="EMBL/GenBank/DDBJ databases">
        <title>Draft Genome Sequence of Phanerochaete sordida strain YK-624.</title>
        <authorList>
            <person name="Mori T."/>
            <person name="Dohra H."/>
            <person name="Suzuki T."/>
            <person name="Kawagishi H."/>
            <person name="Hirai H."/>
        </authorList>
    </citation>
    <scope>NUCLEOTIDE SEQUENCE [LARGE SCALE GENOMIC DNA]</scope>
    <source>
        <strain evidence="15 16">YK-624</strain>
    </source>
</reference>
<dbReference type="GO" id="GO:0016705">
    <property type="term" value="F:oxidoreductase activity, acting on paired donors, with incorporation or reduction of molecular oxygen"/>
    <property type="evidence" value="ECO:0007669"/>
    <property type="project" value="InterPro"/>
</dbReference>
<dbReference type="PANTHER" id="PTHR46300:SF7">
    <property type="entry name" value="P450, PUTATIVE (EUROFUNG)-RELATED"/>
    <property type="match status" value="1"/>
</dbReference>
<dbReference type="GO" id="GO:0004497">
    <property type="term" value="F:monooxygenase activity"/>
    <property type="evidence" value="ECO:0007669"/>
    <property type="project" value="UniProtKB-KW"/>
</dbReference>
<evidence type="ECO:0000256" key="3">
    <source>
        <dbReference type="ARBA" id="ARBA00005179"/>
    </source>
</evidence>
<evidence type="ECO:0000256" key="6">
    <source>
        <dbReference type="ARBA" id="ARBA00022692"/>
    </source>
</evidence>
<comment type="similarity">
    <text evidence="4 14">Belongs to the cytochrome P450 family.</text>
</comment>